<gene>
    <name evidence="1" type="ORF">M9H77_26852</name>
</gene>
<comment type="caution">
    <text evidence="1">The sequence shown here is derived from an EMBL/GenBank/DDBJ whole genome shotgun (WGS) entry which is preliminary data.</text>
</comment>
<keyword evidence="2" id="KW-1185">Reference proteome</keyword>
<reference evidence="2" key="1">
    <citation type="journal article" date="2023" name="Nat. Plants">
        <title>Single-cell RNA sequencing provides a high-resolution roadmap for understanding the multicellular compartmentation of specialized metabolism.</title>
        <authorList>
            <person name="Sun S."/>
            <person name="Shen X."/>
            <person name="Li Y."/>
            <person name="Li Y."/>
            <person name="Wang S."/>
            <person name="Li R."/>
            <person name="Zhang H."/>
            <person name="Shen G."/>
            <person name="Guo B."/>
            <person name="Wei J."/>
            <person name="Xu J."/>
            <person name="St-Pierre B."/>
            <person name="Chen S."/>
            <person name="Sun C."/>
        </authorList>
    </citation>
    <scope>NUCLEOTIDE SEQUENCE [LARGE SCALE GENOMIC DNA]</scope>
</reference>
<dbReference type="EMBL" id="CM044706">
    <property type="protein sequence ID" value="KAI5658059.1"/>
    <property type="molecule type" value="Genomic_DNA"/>
</dbReference>
<accession>A0ACC0AB78</accession>
<evidence type="ECO:0000313" key="1">
    <source>
        <dbReference type="EMBL" id="KAI5658059.1"/>
    </source>
</evidence>
<dbReference type="Proteomes" id="UP001060085">
    <property type="component" value="Linkage Group LG06"/>
</dbReference>
<organism evidence="1 2">
    <name type="scientific">Catharanthus roseus</name>
    <name type="common">Madagascar periwinkle</name>
    <name type="synonym">Vinca rosea</name>
    <dbReference type="NCBI Taxonomy" id="4058"/>
    <lineage>
        <taxon>Eukaryota</taxon>
        <taxon>Viridiplantae</taxon>
        <taxon>Streptophyta</taxon>
        <taxon>Embryophyta</taxon>
        <taxon>Tracheophyta</taxon>
        <taxon>Spermatophyta</taxon>
        <taxon>Magnoliopsida</taxon>
        <taxon>eudicotyledons</taxon>
        <taxon>Gunneridae</taxon>
        <taxon>Pentapetalae</taxon>
        <taxon>asterids</taxon>
        <taxon>lamiids</taxon>
        <taxon>Gentianales</taxon>
        <taxon>Apocynaceae</taxon>
        <taxon>Rauvolfioideae</taxon>
        <taxon>Vinceae</taxon>
        <taxon>Catharanthinae</taxon>
        <taxon>Catharanthus</taxon>
    </lineage>
</organism>
<protein>
    <submittedName>
        <fullName evidence="1">Uncharacterized protein</fullName>
    </submittedName>
</protein>
<sequence length="206" mass="23558">MVVLLGKNFQGCTWKCNGRRRCRPKRHQNTPKPRDAQEGTKRSKRGRQKGLKFQLDSRRHPTVDGRARPTIADRSLFKGCQANNTYCQWAVDDRDMDRKNGDGSLVSKHDDQLVRNVFKCLSSHASFMNHLIPSEAKVDLHCFEHENLHDDSFMEPKVVESWSTCVVFDVLHARIEGKPIEIVLSWLLSQLLDVLACVTGSHHIDA</sequence>
<proteinExistence type="predicted"/>
<evidence type="ECO:0000313" key="2">
    <source>
        <dbReference type="Proteomes" id="UP001060085"/>
    </source>
</evidence>
<name>A0ACC0AB78_CATRO</name>